<feature type="binding site" evidence="9">
    <location>
        <position position="219"/>
    </location>
    <ligand>
        <name>Fe cation</name>
        <dbReference type="ChEBI" id="CHEBI:24875"/>
        <label>2</label>
    </ligand>
</feature>
<feature type="binding site" evidence="9">
    <location>
        <position position="251"/>
    </location>
    <ligand>
        <name>Fe cation</name>
        <dbReference type="ChEBI" id="CHEBI:24875"/>
        <label>2</label>
    </ligand>
</feature>
<dbReference type="InterPro" id="IPR004155">
    <property type="entry name" value="PBS_lyase_HEAT"/>
</dbReference>
<dbReference type="InterPro" id="IPR027517">
    <property type="entry name" value="Deoxyhypusine_hydroxylase"/>
</dbReference>
<dbReference type="UniPathway" id="UPA00354"/>
<dbReference type="GO" id="GO:0046872">
    <property type="term" value="F:metal ion binding"/>
    <property type="evidence" value="ECO:0007669"/>
    <property type="project" value="UniProtKB-KW"/>
</dbReference>
<dbReference type="PANTHER" id="PTHR12697:SF5">
    <property type="entry name" value="DEOXYHYPUSINE HYDROXYLASE"/>
    <property type="match status" value="1"/>
</dbReference>
<feature type="binding site" evidence="9">
    <location>
        <position position="39"/>
    </location>
    <ligand>
        <name>Fe cation</name>
        <dbReference type="ChEBI" id="CHEBI:24875"/>
        <label>1</label>
    </ligand>
</feature>
<evidence type="ECO:0000256" key="3">
    <source>
        <dbReference type="ARBA" id="ARBA00022723"/>
    </source>
</evidence>
<dbReference type="InterPro" id="IPR016024">
    <property type="entry name" value="ARM-type_fold"/>
</dbReference>
<dbReference type="EC" id="1.14.99.29" evidence="9"/>
<feature type="binding site" evidence="9">
    <location>
        <position position="71"/>
    </location>
    <ligand>
        <name>Fe cation</name>
        <dbReference type="ChEBI" id="CHEBI:24875"/>
        <label>1</label>
    </ligand>
</feature>
<proteinExistence type="inferred from homology"/>
<evidence type="ECO:0000313" key="10">
    <source>
        <dbReference type="EMBL" id="RHY15367.1"/>
    </source>
</evidence>
<sequence>MGKRTRAVFYLRTRGGKDDLQVLLEALPNKKDSELMRHELAYVIGQFQDVDACPVLEAVLADVDDDCMVRHEAAEALGAIGDASSIDILERFSHDAALEVAETCALALRLVKYKHAGHVISPIHSILPSSLTWEHTQDASEAADEMDRNPYYSVDPAPAMPKSKSTDELQAILLDTSRSMFDRYRAMFSLRNRNTEDAALPTQALASAFHDMSALFRHEIAYVMGQMANPVTVPALKEVLINEAEHRMVRHEAAEALGAIGTAECEDILKVYLKDAHQVVRESCEVALDIIDYWAQPQAQNA</sequence>
<feature type="binding site" evidence="9">
    <location>
        <position position="218"/>
    </location>
    <ligand>
        <name>Fe cation</name>
        <dbReference type="ChEBI" id="CHEBI:24875"/>
        <label>2</label>
    </ligand>
</feature>
<dbReference type="AlphaFoldDB" id="A0A397B9L6"/>
<evidence type="ECO:0000256" key="6">
    <source>
        <dbReference type="ARBA" id="ARBA00023004"/>
    </source>
</evidence>
<keyword evidence="6 9" id="KW-0408">Iron</keyword>
<keyword evidence="8 9" id="KW-0386">Hypusine biosynthesis</keyword>
<dbReference type="Gene3D" id="1.25.10.10">
    <property type="entry name" value="Leucine-rich Repeat Variant"/>
    <property type="match status" value="2"/>
</dbReference>
<dbReference type="HAMAP" id="MF_03101">
    <property type="entry name" value="Deoxyhypusine_hydroxylase"/>
    <property type="match status" value="1"/>
</dbReference>
<dbReference type="SMART" id="SM00567">
    <property type="entry name" value="EZ_HEAT"/>
    <property type="match status" value="6"/>
</dbReference>
<evidence type="ECO:0000256" key="4">
    <source>
        <dbReference type="ARBA" id="ARBA00022737"/>
    </source>
</evidence>
<keyword evidence="5 9" id="KW-0560">Oxidoreductase</keyword>
<evidence type="ECO:0000256" key="1">
    <source>
        <dbReference type="ARBA" id="ARBA00000068"/>
    </source>
</evidence>
<comment type="caution">
    <text evidence="10">The sequence shown here is derived from an EMBL/GenBank/DDBJ whole genome shotgun (WGS) entry which is preliminary data.</text>
</comment>
<protein>
    <recommendedName>
        <fullName evidence="9">Deoxyhypusine hydroxylase</fullName>
        <shortName evidence="9">DOHH</shortName>
        <ecNumber evidence="9">1.14.99.29</ecNumber>
    </recommendedName>
    <alternativeName>
        <fullName evidence="9">Deoxyhypusine dioxygenase</fullName>
    </alternativeName>
    <alternativeName>
        <fullName evidence="9">Deoxyhypusine monooxygenase</fullName>
    </alternativeName>
</protein>
<keyword evidence="7 9" id="KW-0503">Monooxygenase</keyword>
<name>A0A397B9L6_APHAT</name>
<feature type="binding site" evidence="9">
    <location>
        <position position="72"/>
    </location>
    <ligand>
        <name>Fe cation</name>
        <dbReference type="ChEBI" id="CHEBI:24875"/>
        <label>1</label>
    </ligand>
</feature>
<evidence type="ECO:0000256" key="9">
    <source>
        <dbReference type="HAMAP-Rule" id="MF_03101"/>
    </source>
</evidence>
<dbReference type="GO" id="GO:0019135">
    <property type="term" value="F:deoxyhypusine monooxygenase activity"/>
    <property type="evidence" value="ECO:0007669"/>
    <property type="project" value="UniProtKB-UniRule"/>
</dbReference>
<dbReference type="SUPFAM" id="SSF48371">
    <property type="entry name" value="ARM repeat"/>
    <property type="match status" value="1"/>
</dbReference>
<dbReference type="InterPro" id="IPR011989">
    <property type="entry name" value="ARM-like"/>
</dbReference>
<dbReference type="VEuPathDB" id="FungiDB:H257_09117"/>
<comment type="similarity">
    <text evidence="9">Belongs to the deoxyhypusine hydroxylase family.</text>
</comment>
<evidence type="ECO:0000256" key="2">
    <source>
        <dbReference type="ARBA" id="ARBA00005041"/>
    </source>
</evidence>
<keyword evidence="4" id="KW-0677">Repeat</keyword>
<evidence type="ECO:0000256" key="5">
    <source>
        <dbReference type="ARBA" id="ARBA00023002"/>
    </source>
</evidence>
<comment type="function">
    <text evidence="9">Catalyzes the hydroxylation of the N(6)-(4-aminobutyl)-L-lysine intermediate to form hypusine, an essential post-translational modification only found in mature eIF-5A factor.</text>
</comment>
<dbReference type="EMBL" id="QUSZ01004215">
    <property type="protein sequence ID" value="RHY15367.1"/>
    <property type="molecule type" value="Genomic_DNA"/>
</dbReference>
<comment type="pathway">
    <text evidence="2 9">Protein modification; eIF5A hypusination.</text>
</comment>
<dbReference type="PANTHER" id="PTHR12697">
    <property type="entry name" value="PBS LYASE HEAT-LIKE PROTEIN"/>
    <property type="match status" value="1"/>
</dbReference>
<accession>A0A397B9L6</accession>
<organism evidence="10 11">
    <name type="scientific">Aphanomyces astaci</name>
    <name type="common">Crayfish plague agent</name>
    <dbReference type="NCBI Taxonomy" id="112090"/>
    <lineage>
        <taxon>Eukaryota</taxon>
        <taxon>Sar</taxon>
        <taxon>Stramenopiles</taxon>
        <taxon>Oomycota</taxon>
        <taxon>Saprolegniomycetes</taxon>
        <taxon>Saprolegniales</taxon>
        <taxon>Verrucalvaceae</taxon>
        <taxon>Aphanomyces</taxon>
    </lineage>
</organism>
<feature type="binding site" evidence="9">
    <location>
        <position position="252"/>
    </location>
    <ligand>
        <name>Fe cation</name>
        <dbReference type="ChEBI" id="CHEBI:24875"/>
        <label>2</label>
    </ligand>
</feature>
<keyword evidence="3 9" id="KW-0479">Metal-binding</keyword>
<evidence type="ECO:0000256" key="8">
    <source>
        <dbReference type="ARBA" id="ARBA00023256"/>
    </source>
</evidence>
<comment type="cofactor">
    <cofactor evidence="9">
        <name>Fe(2+)</name>
        <dbReference type="ChEBI" id="CHEBI:29033"/>
    </cofactor>
    <text evidence="9">Binds 2 Fe(2+) ions per subunit.</text>
</comment>
<dbReference type="Pfam" id="PF13646">
    <property type="entry name" value="HEAT_2"/>
    <property type="match status" value="2"/>
</dbReference>
<dbReference type="FunFam" id="1.25.10.10:FF:000099">
    <property type="entry name" value="Deoxyhypusine hydroxylase"/>
    <property type="match status" value="1"/>
</dbReference>
<reference evidence="10 11" key="1">
    <citation type="submission" date="2018-08" db="EMBL/GenBank/DDBJ databases">
        <title>Aphanomyces genome sequencing and annotation.</title>
        <authorList>
            <person name="Minardi D."/>
            <person name="Oidtmann B."/>
            <person name="Van Der Giezen M."/>
            <person name="Studholme D.J."/>
        </authorList>
    </citation>
    <scope>NUCLEOTIDE SEQUENCE [LARGE SCALE GENOMIC DNA]</scope>
    <source>
        <strain evidence="10 11">Kv</strain>
    </source>
</reference>
<feature type="binding site" evidence="9">
    <location>
        <position position="38"/>
    </location>
    <ligand>
        <name>Fe cation</name>
        <dbReference type="ChEBI" id="CHEBI:24875"/>
        <label>1</label>
    </ligand>
</feature>
<evidence type="ECO:0000313" key="11">
    <source>
        <dbReference type="Proteomes" id="UP000265427"/>
    </source>
</evidence>
<gene>
    <name evidence="10" type="ORF">DYB36_007500</name>
</gene>
<evidence type="ECO:0000256" key="7">
    <source>
        <dbReference type="ARBA" id="ARBA00023033"/>
    </source>
</evidence>
<dbReference type="Proteomes" id="UP000265427">
    <property type="component" value="Unassembled WGS sequence"/>
</dbReference>
<comment type="catalytic activity">
    <reaction evidence="1 9">
        <text>[eIF5A protein]-deoxyhypusine + AH2 + O2 = [eIF5A protein]-hypusine + A + H2O</text>
        <dbReference type="Rhea" id="RHEA:14101"/>
        <dbReference type="Rhea" id="RHEA-COMP:10144"/>
        <dbReference type="Rhea" id="RHEA-COMP:12592"/>
        <dbReference type="ChEBI" id="CHEBI:13193"/>
        <dbReference type="ChEBI" id="CHEBI:15377"/>
        <dbReference type="ChEBI" id="CHEBI:15379"/>
        <dbReference type="ChEBI" id="CHEBI:17499"/>
        <dbReference type="ChEBI" id="CHEBI:82657"/>
        <dbReference type="ChEBI" id="CHEBI:91175"/>
        <dbReference type="EC" id="1.14.99.29"/>
    </reaction>
</comment>